<dbReference type="Proteomes" id="UP001153328">
    <property type="component" value="Unassembled WGS sequence"/>
</dbReference>
<comment type="caution">
    <text evidence="2">The sequence shown here is derived from an EMBL/GenBank/DDBJ whole genome shotgun (WGS) entry which is preliminary data.</text>
</comment>
<feature type="compositionally biased region" description="Basic and acidic residues" evidence="1">
    <location>
        <begin position="153"/>
        <end position="171"/>
    </location>
</feature>
<feature type="compositionally biased region" description="Basic residues" evidence="1">
    <location>
        <begin position="124"/>
        <end position="139"/>
    </location>
</feature>
<feature type="region of interest" description="Disordered" evidence="1">
    <location>
        <begin position="1"/>
        <end position="171"/>
    </location>
</feature>
<accession>A0A9W4H3D4</accession>
<evidence type="ECO:0000313" key="2">
    <source>
        <dbReference type="EMBL" id="CAG7647174.1"/>
    </source>
</evidence>
<feature type="compositionally biased region" description="Basic and acidic residues" evidence="1">
    <location>
        <begin position="46"/>
        <end position="59"/>
    </location>
</feature>
<proteinExistence type="predicted"/>
<reference evidence="2" key="1">
    <citation type="submission" date="2021-06" db="EMBL/GenBank/DDBJ databases">
        <authorList>
            <person name="Arsene-Ploetze F."/>
        </authorList>
    </citation>
    <scope>NUCLEOTIDE SEQUENCE</scope>
    <source>
        <strain evidence="2">SBRY1</strain>
    </source>
</reference>
<dbReference type="EMBL" id="CAJVAX010000018">
    <property type="protein sequence ID" value="CAG7647174.1"/>
    <property type="molecule type" value="Genomic_DNA"/>
</dbReference>
<sequence length="171" mass="19250">MGALDHPHRAGGRGGRARRVRLPAQPARHPLAPGRLRPPQGAFQLRDPHHALGRRDPRALHRLAHPGPDHRHRAARLRARPPVPQRGGRLPRLVEQRHLHRGDAGARPAHPARLLERGPDPRRGQRHPRPGAQGHRQRPRPAADGGLHRRAGRRDDRPRELSELSELRDPT</sequence>
<evidence type="ECO:0000256" key="1">
    <source>
        <dbReference type="SAM" id="MobiDB-lite"/>
    </source>
</evidence>
<feature type="compositionally biased region" description="Basic and acidic residues" evidence="1">
    <location>
        <begin position="92"/>
        <end position="104"/>
    </location>
</feature>
<name>A0A9W4H3D4_9ACTN</name>
<protein>
    <submittedName>
        <fullName evidence="2">Uncharacterized protein</fullName>
    </submittedName>
</protein>
<dbReference type="AlphaFoldDB" id="A0A9W4H3D4"/>
<keyword evidence="3" id="KW-1185">Reference proteome</keyword>
<feature type="compositionally biased region" description="Basic and acidic residues" evidence="1">
    <location>
        <begin position="113"/>
        <end position="123"/>
    </location>
</feature>
<evidence type="ECO:0000313" key="3">
    <source>
        <dbReference type="Proteomes" id="UP001153328"/>
    </source>
</evidence>
<gene>
    <name evidence="2" type="ORF">SBRY_40602</name>
</gene>
<organism evidence="2 3">
    <name type="scientific">Actinacidiphila bryophytorum</name>
    <dbReference type="NCBI Taxonomy" id="1436133"/>
    <lineage>
        <taxon>Bacteria</taxon>
        <taxon>Bacillati</taxon>
        <taxon>Actinomycetota</taxon>
        <taxon>Actinomycetes</taxon>
        <taxon>Kitasatosporales</taxon>
        <taxon>Streptomycetaceae</taxon>
        <taxon>Actinacidiphila</taxon>
    </lineage>
</organism>
<feature type="compositionally biased region" description="Basic residues" evidence="1">
    <location>
        <begin position="9"/>
        <end position="21"/>
    </location>
</feature>
<feature type="compositionally biased region" description="Basic residues" evidence="1">
    <location>
        <begin position="60"/>
        <end position="79"/>
    </location>
</feature>